<evidence type="ECO:0000256" key="3">
    <source>
        <dbReference type="ARBA" id="ARBA00022692"/>
    </source>
</evidence>
<proteinExistence type="inferred from homology"/>
<comment type="subcellular location">
    <subcellularLocation>
        <location evidence="1">Membrane</location>
        <topology evidence="1">Multi-pass membrane protein</topology>
    </subcellularLocation>
</comment>
<evidence type="ECO:0000313" key="7">
    <source>
        <dbReference type="EMBL" id="KAK9506126.1"/>
    </source>
</evidence>
<dbReference type="AlphaFoldDB" id="A0AAW1D5Y3"/>
<evidence type="ECO:0000256" key="1">
    <source>
        <dbReference type="ARBA" id="ARBA00004141"/>
    </source>
</evidence>
<organism evidence="7 8">
    <name type="scientific">Rhynocoris fuscipes</name>
    <dbReference type="NCBI Taxonomy" id="488301"/>
    <lineage>
        <taxon>Eukaryota</taxon>
        <taxon>Metazoa</taxon>
        <taxon>Ecdysozoa</taxon>
        <taxon>Arthropoda</taxon>
        <taxon>Hexapoda</taxon>
        <taxon>Insecta</taxon>
        <taxon>Pterygota</taxon>
        <taxon>Neoptera</taxon>
        <taxon>Paraneoptera</taxon>
        <taxon>Hemiptera</taxon>
        <taxon>Heteroptera</taxon>
        <taxon>Panheteroptera</taxon>
        <taxon>Cimicomorpha</taxon>
        <taxon>Reduviidae</taxon>
        <taxon>Harpactorinae</taxon>
        <taxon>Harpactorini</taxon>
        <taxon>Rhynocoris</taxon>
    </lineage>
</organism>
<feature type="transmembrane region" description="Helical" evidence="6">
    <location>
        <begin position="251"/>
        <end position="267"/>
    </location>
</feature>
<comment type="caution">
    <text evidence="7">The sequence shown here is derived from an EMBL/GenBank/DDBJ whole genome shotgun (WGS) entry which is preliminary data.</text>
</comment>
<feature type="transmembrane region" description="Helical" evidence="6">
    <location>
        <begin position="93"/>
        <end position="118"/>
    </location>
</feature>
<feature type="transmembrane region" description="Helical" evidence="6">
    <location>
        <begin position="138"/>
        <end position="160"/>
    </location>
</feature>
<dbReference type="EMBL" id="JAPXFL010000005">
    <property type="protein sequence ID" value="KAK9506126.1"/>
    <property type="molecule type" value="Genomic_DNA"/>
</dbReference>
<feature type="transmembrane region" description="Helical" evidence="6">
    <location>
        <begin position="213"/>
        <end position="231"/>
    </location>
</feature>
<dbReference type="InterPro" id="IPR059112">
    <property type="entry name" value="CysZ/EI24"/>
</dbReference>
<reference evidence="7 8" key="1">
    <citation type="submission" date="2022-12" db="EMBL/GenBank/DDBJ databases">
        <title>Chromosome-level genome assembly of true bugs.</title>
        <authorList>
            <person name="Ma L."/>
            <person name="Li H."/>
        </authorList>
    </citation>
    <scope>NUCLEOTIDE SEQUENCE [LARGE SCALE GENOMIC DNA]</scope>
    <source>
        <strain evidence="7">Lab_2022b</strain>
    </source>
</reference>
<evidence type="ECO:0000256" key="2">
    <source>
        <dbReference type="ARBA" id="ARBA00010970"/>
    </source>
</evidence>
<dbReference type="GO" id="GO:0005783">
    <property type="term" value="C:endoplasmic reticulum"/>
    <property type="evidence" value="ECO:0007669"/>
    <property type="project" value="TreeGrafter"/>
</dbReference>
<name>A0AAW1D5Y3_9HEMI</name>
<feature type="transmembrane region" description="Helical" evidence="6">
    <location>
        <begin position="181"/>
        <end position="207"/>
    </location>
</feature>
<sequence length="336" mass="38362">MDNITIVLKALMRGFIDSLKGTVVIFYLDKNINDKARRNSPSVDVKNLRRVSEHPLIKQQNQLNETPSIKQQKPEKEKKVLKRTLQCCGLNGGIFWLSIFLFEGVLLPFLQYIVSILFGESSIVGNSVWSLTQSMLSFTFSTIWVMPLLLLSKVVNSLWFQDIADSAYRHTRGRPQYLSSFGKLIADALFSCLIQFLFLIQTLVVSYFPVAPFGYLFSLVHTCMLYSLYSFEYKMYNMGWELHKRLNFIEANWPYFIGFGLPLSFLTSLTSSYIISGCIFSILFPLFIISANEAEPIINSTNTKLQLFSPVIAISNALFHRTMTPLVADKTRIKSS</sequence>
<gene>
    <name evidence="7" type="ORF">O3M35_008118</name>
</gene>
<dbReference type="PANTHER" id="PTHR21389">
    <property type="entry name" value="P53 INDUCED PROTEIN"/>
    <property type="match status" value="1"/>
</dbReference>
<dbReference type="GO" id="GO:0016236">
    <property type="term" value="P:macroautophagy"/>
    <property type="evidence" value="ECO:0007669"/>
    <property type="project" value="TreeGrafter"/>
</dbReference>
<dbReference type="GO" id="GO:0016020">
    <property type="term" value="C:membrane"/>
    <property type="evidence" value="ECO:0007669"/>
    <property type="project" value="UniProtKB-SubCell"/>
</dbReference>
<keyword evidence="3 6" id="KW-0812">Transmembrane</keyword>
<evidence type="ECO:0000256" key="4">
    <source>
        <dbReference type="ARBA" id="ARBA00022989"/>
    </source>
</evidence>
<evidence type="ECO:0008006" key="9">
    <source>
        <dbReference type="Google" id="ProtNLM"/>
    </source>
</evidence>
<keyword evidence="5 6" id="KW-0472">Membrane</keyword>
<keyword evidence="8" id="KW-1185">Reference proteome</keyword>
<dbReference type="Proteomes" id="UP001461498">
    <property type="component" value="Unassembled WGS sequence"/>
</dbReference>
<comment type="similarity">
    <text evidence="2">Belongs to the EI24 family.</text>
</comment>
<accession>A0AAW1D5Y3</accession>
<dbReference type="PANTHER" id="PTHR21389:SF0">
    <property type="entry name" value="ETOPOSIDE-INDUCED PROTEIN 2.4 HOMOLOG"/>
    <property type="match status" value="1"/>
</dbReference>
<evidence type="ECO:0000256" key="6">
    <source>
        <dbReference type="SAM" id="Phobius"/>
    </source>
</evidence>
<protein>
    <recommendedName>
        <fullName evidence="9">Etoposide-induced protein 2.4</fullName>
    </recommendedName>
</protein>
<dbReference type="Pfam" id="PF07264">
    <property type="entry name" value="EI24"/>
    <property type="match status" value="1"/>
</dbReference>
<evidence type="ECO:0000256" key="5">
    <source>
        <dbReference type="ARBA" id="ARBA00023136"/>
    </source>
</evidence>
<evidence type="ECO:0000313" key="8">
    <source>
        <dbReference type="Proteomes" id="UP001461498"/>
    </source>
</evidence>
<keyword evidence="4 6" id="KW-1133">Transmembrane helix</keyword>